<evidence type="ECO:0000313" key="1">
    <source>
        <dbReference type="EMBL" id="PNV66199.1"/>
    </source>
</evidence>
<protein>
    <submittedName>
        <fullName evidence="1">Uncharacterized protein</fullName>
    </submittedName>
</protein>
<proteinExistence type="predicted"/>
<organism evidence="1 2">
    <name type="scientific">Rubneribacter badeniensis</name>
    <dbReference type="NCBI Taxonomy" id="2070688"/>
    <lineage>
        <taxon>Bacteria</taxon>
        <taxon>Bacillati</taxon>
        <taxon>Actinomycetota</taxon>
        <taxon>Coriobacteriia</taxon>
        <taxon>Eggerthellales</taxon>
        <taxon>Eggerthellaceae</taxon>
        <taxon>Rubneribacter</taxon>
    </lineage>
</organism>
<dbReference type="AlphaFoldDB" id="A0A2K2U7F7"/>
<reference evidence="1 2" key="1">
    <citation type="journal article" date="2018" name="Int. J. Syst. Evol. Microbiol.">
        <title>Rubneribacter badeniensis gen. nov., sp. nov. and Enteroscipio rubneri gen. nov., sp. nov., new members of the Eggerthellaceae isolated from human faeces.</title>
        <authorList>
            <person name="Danylec N."/>
            <person name="Gobl A."/>
            <person name="Stoll D.A."/>
            <person name="Hetzer B."/>
            <person name="Kulling S.E."/>
            <person name="Huch M."/>
        </authorList>
    </citation>
    <scope>NUCLEOTIDE SEQUENCE [LARGE SCALE GENOMIC DNA]</scope>
    <source>
        <strain evidence="1 2">ResAG-85</strain>
    </source>
</reference>
<dbReference type="Proteomes" id="UP000236488">
    <property type="component" value="Unassembled WGS sequence"/>
</dbReference>
<accession>A0A2K2U7F7</accession>
<gene>
    <name evidence="1" type="ORF">C2L80_02625</name>
</gene>
<sequence length="153" mass="16561">MKNSVKGNMYEVALDETWELFGPYLDGARSALVCAVSGHPLSARGRAALESSAEALGYGRGSCTYASLNDGLDPSALFLLLEGLDPLCLVATDEAAARAIGQTYRCRIEPMKASRAFGRTVVAFRDFDAMLDDAQDKQVAWALLKKLPHFGER</sequence>
<dbReference type="EMBL" id="PPEL01000006">
    <property type="protein sequence ID" value="PNV66199.1"/>
    <property type="molecule type" value="Genomic_DNA"/>
</dbReference>
<keyword evidence="2" id="KW-1185">Reference proteome</keyword>
<evidence type="ECO:0000313" key="2">
    <source>
        <dbReference type="Proteomes" id="UP000236488"/>
    </source>
</evidence>
<name>A0A2K2U7F7_9ACTN</name>
<comment type="caution">
    <text evidence="1">The sequence shown here is derived from an EMBL/GenBank/DDBJ whole genome shotgun (WGS) entry which is preliminary data.</text>
</comment>